<keyword evidence="1" id="KW-1133">Transmembrane helix</keyword>
<dbReference type="EMBL" id="RRCN01000002">
    <property type="protein sequence ID" value="RRJ54684.1"/>
    <property type="molecule type" value="Genomic_DNA"/>
</dbReference>
<keyword evidence="1" id="KW-0472">Membrane</keyword>
<evidence type="ECO:0000256" key="1">
    <source>
        <dbReference type="SAM" id="Phobius"/>
    </source>
</evidence>
<feature type="transmembrane region" description="Helical" evidence="1">
    <location>
        <begin position="6"/>
        <end position="26"/>
    </location>
</feature>
<reference evidence="2 3" key="1">
    <citation type="submission" date="2018-11" db="EMBL/GenBank/DDBJ databases">
        <title>Genome sequencing of Paenibacillus sp. KCOM 3021 (= ChDC PVNT-B20).</title>
        <authorList>
            <person name="Kook J.-K."/>
            <person name="Park S.-N."/>
            <person name="Lim Y.K."/>
        </authorList>
    </citation>
    <scope>NUCLEOTIDE SEQUENCE [LARGE SCALE GENOMIC DNA]</scope>
    <source>
        <strain evidence="2 3">KCOM 3021</strain>
    </source>
</reference>
<keyword evidence="3" id="KW-1185">Reference proteome</keyword>
<protein>
    <recommendedName>
        <fullName evidence="4">DUF4829 domain-containing protein</fullName>
    </recommendedName>
</protein>
<dbReference type="RefSeq" id="WP_128635771.1">
    <property type="nucleotide sequence ID" value="NZ_RRCN01000002.1"/>
</dbReference>
<gene>
    <name evidence="2" type="ORF">EHV15_34365</name>
</gene>
<evidence type="ECO:0000313" key="3">
    <source>
        <dbReference type="Proteomes" id="UP000267017"/>
    </source>
</evidence>
<dbReference type="Proteomes" id="UP000267017">
    <property type="component" value="Unassembled WGS sequence"/>
</dbReference>
<proteinExistence type="predicted"/>
<accession>A0A3P3TAX5</accession>
<evidence type="ECO:0000313" key="2">
    <source>
        <dbReference type="EMBL" id="RRJ54684.1"/>
    </source>
</evidence>
<dbReference type="AlphaFoldDB" id="A0A3P3TAX5"/>
<evidence type="ECO:0008006" key="4">
    <source>
        <dbReference type="Google" id="ProtNLM"/>
    </source>
</evidence>
<keyword evidence="1" id="KW-0812">Transmembrane</keyword>
<name>A0A3P3TAX5_9BACL</name>
<sequence length="159" mass="18350">MKHFKFYLSCVLILILGVVSIGFYSYNSDIQKSKRDEQAALLVNNDFVNKFFTYNTTAERYRNVEPLMTEQGFRATHPSGEGIPMDSEIKSVATDIKTYVQKDPALKEDNVVMLNEFTVSTEYNQVQSSQMVIMRTILKKDASSHWKIDDIEMIIQNME</sequence>
<comment type="caution">
    <text evidence="2">The sequence shown here is derived from an EMBL/GenBank/DDBJ whole genome shotgun (WGS) entry which is preliminary data.</text>
</comment>
<dbReference type="OrthoDB" id="2667170at2"/>
<organism evidence="2 3">
    <name type="scientific">Paenibacillus oralis</name>
    <dbReference type="NCBI Taxonomy" id="2490856"/>
    <lineage>
        <taxon>Bacteria</taxon>
        <taxon>Bacillati</taxon>
        <taxon>Bacillota</taxon>
        <taxon>Bacilli</taxon>
        <taxon>Bacillales</taxon>
        <taxon>Paenibacillaceae</taxon>
        <taxon>Paenibacillus</taxon>
    </lineage>
</organism>